<organism evidence="3 4">
    <name type="scientific">Aspergillus thermomutatus</name>
    <name type="common">Neosartorya pseudofischeri</name>
    <dbReference type="NCBI Taxonomy" id="41047"/>
    <lineage>
        <taxon>Eukaryota</taxon>
        <taxon>Fungi</taxon>
        <taxon>Dikarya</taxon>
        <taxon>Ascomycota</taxon>
        <taxon>Pezizomycotina</taxon>
        <taxon>Eurotiomycetes</taxon>
        <taxon>Eurotiomycetidae</taxon>
        <taxon>Eurotiales</taxon>
        <taxon>Aspergillaceae</taxon>
        <taxon>Aspergillus</taxon>
        <taxon>Aspergillus subgen. Fumigati</taxon>
    </lineage>
</organism>
<feature type="region of interest" description="Disordered" evidence="1">
    <location>
        <begin position="273"/>
        <end position="293"/>
    </location>
</feature>
<proteinExistence type="predicted"/>
<gene>
    <name evidence="3" type="ORF">CDV56_106281</name>
</gene>
<accession>A0A397HXH0</accession>
<dbReference type="GeneID" id="38128255"/>
<feature type="compositionally biased region" description="Polar residues" evidence="1">
    <location>
        <begin position="591"/>
        <end position="602"/>
    </location>
</feature>
<name>A0A397HXH0_ASPTH</name>
<comment type="caution">
    <text evidence="3">The sequence shown here is derived from an EMBL/GenBank/DDBJ whole genome shotgun (WGS) entry which is preliminary data.</text>
</comment>
<feature type="compositionally biased region" description="Basic and acidic residues" evidence="1">
    <location>
        <begin position="634"/>
        <end position="644"/>
    </location>
</feature>
<evidence type="ECO:0000256" key="1">
    <source>
        <dbReference type="SAM" id="MobiDB-lite"/>
    </source>
</evidence>
<evidence type="ECO:0000313" key="4">
    <source>
        <dbReference type="Proteomes" id="UP000215305"/>
    </source>
</evidence>
<keyword evidence="2" id="KW-0472">Membrane</keyword>
<dbReference type="Proteomes" id="UP000215305">
    <property type="component" value="Unassembled WGS sequence"/>
</dbReference>
<feature type="region of interest" description="Disordered" evidence="1">
    <location>
        <begin position="634"/>
        <end position="677"/>
    </location>
</feature>
<keyword evidence="2" id="KW-0812">Transmembrane</keyword>
<dbReference type="AlphaFoldDB" id="A0A397HXH0"/>
<sequence>MATVGNGHASDGAVKSVELRSRPRKTNSFRWTFGLVVRLCIWYVLLAPIFECPSHLSELNESSPRVCKPYLVVRSHVEPYVLPYYDRYGAPYVEMARPYVQVVNNHVYTPAARVARQGYDQYGAPALSQARAYSQQQWEAQVIPHLQKVKESATGLYNSEVAPYVQRARAVVSPYYNKINGAVISVWDGYIFPFFARSRPFIGKTYTSGQDVLATTVLPYAQSTWSSVIYFANSALWPKLTGLYSENVEPQLVKIGQRLASYREGRRLRKVMDEADSSMDQQTQSTSTSAEKSQVFESAITTTATEVPVTQTTLSPAEQTAQAREKIVSDLQTWQTKFATAVEKGAEDLEEHVEEIVESYIRSGVNSHGESLITALETVVQDEISAVKLRINELAESLPSEEAAKEEEKVQDELLKEIRRAAISVRDRAHAVRQWRNSFDEELIRRTSAAVNSTLDVLDSVRDLGLQEIGMRWAWMEGVTYKDWAKYHALKAQFEDWKNDIYDVGMQHTKVEEAKALANDILGRGMDVAEDAAKELARLKDVGKWKIAAREASDNFETRTGHPPPLPKPSKAGEESESTQADRADNEKHQSLQSSEQTTSGTVPEPEGTAAHGKGDSENDLGLDDDILLAHDEESSVSHDDSLPKHSRAGDVPSAEDRSSSASVSEAEARGSPEPVKMSWGVAAAESVPKQDASGHHGFPEQLQELVSQADDHFAQATSAAGQAWSDGSVASLAHQGASSITSMAAEITPLAYISSVASSKLSEGLSLASAQLAEIRATAAPTTSVEQNRILLDAQRRYYEAVGMAHDHYSAFVSSASQAVYGTPTPTGHLEQMASKASENWESLVSTASEQFYGSRSHYTPPALSDLIPRYEAIEQLVSELIVGKEPSFTEKALSRLHAIYETPYPASALSVASSYVIGDHTTASSAPFGSITNVPSIENILENANEQFQSAVNAVSVQLYGTPKGPYEKATSSASSAMSAASAHISEAVYGPEPGYLEAAREALEHAYASAESAIRNAVFQSASPTEAEQGAFASATSKLAVAVEGAQGQLANLASSASSFASAVVETATSKVVVLTSGDDKSAKDEL</sequence>
<dbReference type="EMBL" id="NKHU02000005">
    <property type="protein sequence ID" value="RHZ67702.1"/>
    <property type="molecule type" value="Genomic_DNA"/>
</dbReference>
<evidence type="ECO:0000313" key="3">
    <source>
        <dbReference type="EMBL" id="RHZ67702.1"/>
    </source>
</evidence>
<reference evidence="3" key="1">
    <citation type="submission" date="2018-08" db="EMBL/GenBank/DDBJ databases">
        <title>Draft genome sequence of azole-resistant Aspergillus thermomutatus (Neosartorya pseudofischeri) strain HMR AF 39, isolated from a human nasal aspirate.</title>
        <authorList>
            <person name="Parent-Michaud M."/>
            <person name="Dufresne P.J."/>
            <person name="Fournier E."/>
            <person name="Martineau C."/>
            <person name="Moreira S."/>
            <person name="Perkins V."/>
            <person name="De Repentigny L."/>
            <person name="Dufresne S.F."/>
        </authorList>
    </citation>
    <scope>NUCLEOTIDE SEQUENCE [LARGE SCALE GENOMIC DNA]</scope>
    <source>
        <strain evidence="3">HMR AF 39</strain>
    </source>
</reference>
<keyword evidence="2" id="KW-1133">Transmembrane helix</keyword>
<dbReference type="STRING" id="41047.A0A397HXH0"/>
<feature type="region of interest" description="Disordered" evidence="1">
    <location>
        <begin position="553"/>
        <end position="622"/>
    </location>
</feature>
<evidence type="ECO:0008006" key="5">
    <source>
        <dbReference type="Google" id="ProtNLM"/>
    </source>
</evidence>
<feature type="transmembrane region" description="Helical" evidence="2">
    <location>
        <begin position="29"/>
        <end position="50"/>
    </location>
</feature>
<evidence type="ECO:0000256" key="2">
    <source>
        <dbReference type="SAM" id="Phobius"/>
    </source>
</evidence>
<feature type="compositionally biased region" description="Low complexity" evidence="1">
    <location>
        <begin position="660"/>
        <end position="672"/>
    </location>
</feature>
<dbReference type="PANTHER" id="PTHR23242">
    <property type="entry name" value="TRANSCRIPTION FACTOR HOXA13"/>
    <property type="match status" value="1"/>
</dbReference>
<dbReference type="OrthoDB" id="3260408at2759"/>
<keyword evidence="4" id="KW-1185">Reference proteome</keyword>
<dbReference type="VEuPathDB" id="FungiDB:CDV56_106281"/>
<protein>
    <recommendedName>
        <fullName evidence="5">Transcription factor hoxa13</fullName>
    </recommendedName>
</protein>
<dbReference type="PANTHER" id="PTHR23242:SF9">
    <property type="entry name" value="TRANSCRIPTION FACTOR HOXA13"/>
    <property type="match status" value="1"/>
</dbReference>
<feature type="compositionally biased region" description="Basic and acidic residues" evidence="1">
    <location>
        <begin position="580"/>
        <end position="590"/>
    </location>
</feature>
<dbReference type="RefSeq" id="XP_026618743.1">
    <property type="nucleotide sequence ID" value="XM_026759900.1"/>
</dbReference>